<evidence type="ECO:0000313" key="6">
    <source>
        <dbReference type="Proteomes" id="UP000184330"/>
    </source>
</evidence>
<dbReference type="EMBL" id="FJOG01000004">
    <property type="protein sequence ID" value="CZR53566.1"/>
    <property type="molecule type" value="Genomic_DNA"/>
</dbReference>
<dbReference type="OrthoDB" id="3553042at2759"/>
<feature type="repeat" description="ANK" evidence="3">
    <location>
        <begin position="519"/>
        <end position="551"/>
    </location>
</feature>
<accession>A0A1L7WLB6</accession>
<dbReference type="Pfam" id="PF17111">
    <property type="entry name" value="PigL_N"/>
    <property type="match status" value="1"/>
</dbReference>
<dbReference type="InterPro" id="IPR036770">
    <property type="entry name" value="Ankyrin_rpt-contain_sf"/>
</dbReference>
<feature type="repeat" description="ANK" evidence="3">
    <location>
        <begin position="552"/>
        <end position="584"/>
    </location>
</feature>
<evidence type="ECO:0000256" key="3">
    <source>
        <dbReference type="PROSITE-ProRule" id="PRU00023"/>
    </source>
</evidence>
<keyword evidence="6" id="KW-1185">Reference proteome</keyword>
<dbReference type="InterPro" id="IPR002110">
    <property type="entry name" value="Ankyrin_rpt"/>
</dbReference>
<dbReference type="SUPFAM" id="SSF48403">
    <property type="entry name" value="Ankyrin repeat"/>
    <property type="match status" value="1"/>
</dbReference>
<dbReference type="Pfam" id="PF12796">
    <property type="entry name" value="Ank_2"/>
    <property type="match status" value="1"/>
</dbReference>
<evidence type="ECO:0000313" key="5">
    <source>
        <dbReference type="EMBL" id="CZR53566.1"/>
    </source>
</evidence>
<name>A0A1L7WLB6_9HELO</name>
<dbReference type="STRING" id="576137.A0A1L7WLB6"/>
<organism evidence="5 6">
    <name type="scientific">Phialocephala subalpina</name>
    <dbReference type="NCBI Taxonomy" id="576137"/>
    <lineage>
        <taxon>Eukaryota</taxon>
        <taxon>Fungi</taxon>
        <taxon>Dikarya</taxon>
        <taxon>Ascomycota</taxon>
        <taxon>Pezizomycotina</taxon>
        <taxon>Leotiomycetes</taxon>
        <taxon>Helotiales</taxon>
        <taxon>Mollisiaceae</taxon>
        <taxon>Phialocephala</taxon>
        <taxon>Phialocephala fortinii species complex</taxon>
    </lineage>
</organism>
<dbReference type="AlphaFoldDB" id="A0A1L7WLB6"/>
<keyword evidence="1" id="KW-0677">Repeat</keyword>
<dbReference type="PROSITE" id="PS50297">
    <property type="entry name" value="ANK_REP_REGION"/>
    <property type="match status" value="3"/>
</dbReference>
<dbReference type="Gene3D" id="1.25.40.20">
    <property type="entry name" value="Ankyrin repeat-containing domain"/>
    <property type="match status" value="1"/>
</dbReference>
<feature type="domain" description="Azaphilone pigments biosynthesis cluster protein L N-terminal" evidence="4">
    <location>
        <begin position="1"/>
        <end position="182"/>
    </location>
</feature>
<feature type="repeat" description="ANK" evidence="3">
    <location>
        <begin position="486"/>
        <end position="518"/>
    </location>
</feature>
<dbReference type="PROSITE" id="PS50088">
    <property type="entry name" value="ANK_REPEAT"/>
    <property type="match status" value="3"/>
</dbReference>
<dbReference type="InterPro" id="IPR031348">
    <property type="entry name" value="PigL_N"/>
</dbReference>
<dbReference type="PANTHER" id="PTHR24171">
    <property type="entry name" value="ANKYRIN REPEAT DOMAIN-CONTAINING PROTEIN 39-RELATED"/>
    <property type="match status" value="1"/>
</dbReference>
<protein>
    <recommendedName>
        <fullName evidence="4">Azaphilone pigments biosynthesis cluster protein L N-terminal domain-containing protein</fullName>
    </recommendedName>
</protein>
<evidence type="ECO:0000256" key="1">
    <source>
        <dbReference type="ARBA" id="ARBA00022737"/>
    </source>
</evidence>
<dbReference type="SMART" id="SM00248">
    <property type="entry name" value="ANK"/>
    <property type="match status" value="7"/>
</dbReference>
<evidence type="ECO:0000259" key="4">
    <source>
        <dbReference type="Pfam" id="PF17111"/>
    </source>
</evidence>
<dbReference type="Pfam" id="PF00023">
    <property type="entry name" value="Ank"/>
    <property type="match status" value="1"/>
</dbReference>
<reference evidence="5 6" key="1">
    <citation type="submission" date="2016-03" db="EMBL/GenBank/DDBJ databases">
        <authorList>
            <person name="Ploux O."/>
        </authorList>
    </citation>
    <scope>NUCLEOTIDE SEQUENCE [LARGE SCALE GENOMIC DNA]</scope>
    <source>
        <strain evidence="5 6">UAMH 11012</strain>
    </source>
</reference>
<dbReference type="PRINTS" id="PR01415">
    <property type="entry name" value="ANKYRIN"/>
</dbReference>
<sequence length="761" mass="84485">MDPLSIAASAFAVFQAADRLGGLLGSVKPFLNARRDVLTLLHELRSIQDALQDLQTTVTIALSPSPLRQSCLQESIDTCLTHLSGLEALVSKSCKFTGAYEKLAVVDVKRLSWVRRKGDIERIKRQLKGTLSSLQLALNSLNIINQVNLSLSVDNLGRSLQDYQNSLEIRSISHQSGIEALTLDTKSEGNNVPDAEVLRRTFLLFPEGGIAPKTEKLTGINRTTTESRKMQFQTHIRLESQCSCQKSGFRTLGLLTGILGMLLIEWTGQVLGNSNCDHQECTKRAPSSLTITYYGPSWMVNVATRCSLRLASPPSLSLSFPRIRPPDAEIFVGIRTGNSEYIKSLLIEGRGSVADVMAPYGFSTLLLAILHRRADVYQLLLSAGASRVPQIHLTCPVEQLDRFWTDYVSQEYEMSASDVLLDYTYQLGSLPHNQLFSGHGRDSLQTTILHYHSLTRLHKSTIGLTSENLEEVIPFSRGEIDAPDSLGRTALHFAAYQCNFEAAELLLKHEANPDLIDHHGKAPLHVAAGLGSIPIIKALINSRCDLEIRDQFGNTPVHLACLLGHVHTVELLLDAGANVEALNAHGETPVRQTILNDRIELTQLLHQRGAAFHGSNIYACGCNPIIKAVWFNSHKAFRFLVSLHMRVDQKHKSGRTLLHTLADNGDHLTMQLFLEVTHPSLARLDVDELDSRGWTAMDYLKSRRDSDELMESFLKVVEHVQQARALQAARSKEIFTPNQKVVLEPEEQEVFFDAVESQEGV</sequence>
<proteinExistence type="predicted"/>
<evidence type="ECO:0000256" key="2">
    <source>
        <dbReference type="ARBA" id="ARBA00023043"/>
    </source>
</evidence>
<gene>
    <name evidence="5" type="ORF">PAC_03445</name>
</gene>
<dbReference type="PANTHER" id="PTHR24171:SF9">
    <property type="entry name" value="ANKYRIN REPEAT DOMAIN-CONTAINING PROTEIN 39"/>
    <property type="match status" value="1"/>
</dbReference>
<dbReference type="Proteomes" id="UP000184330">
    <property type="component" value="Unassembled WGS sequence"/>
</dbReference>
<keyword evidence="2 3" id="KW-0040">ANK repeat</keyword>